<keyword evidence="3" id="KW-1185">Reference proteome</keyword>
<dbReference type="AlphaFoldDB" id="A0A2M9Y1Y6"/>
<evidence type="ECO:0000313" key="2">
    <source>
        <dbReference type="EMBL" id="TGK92185.1"/>
    </source>
</evidence>
<comment type="caution">
    <text evidence="2">The sequence shown here is derived from an EMBL/GenBank/DDBJ whole genome shotgun (WGS) entry which is preliminary data.</text>
</comment>
<reference evidence="2" key="1">
    <citation type="journal article" date="2019" name="PLoS Negl. Trop. Dis.">
        <title>Revisiting the worldwide diversity of Leptospira species in the environment.</title>
        <authorList>
            <person name="Vincent A.T."/>
            <person name="Schiettekatte O."/>
            <person name="Bourhy P."/>
            <person name="Veyrier F.J."/>
            <person name="Picardeau M."/>
        </authorList>
    </citation>
    <scope>NUCLEOTIDE SEQUENCE [LARGE SCALE GENOMIC DNA]</scope>
    <source>
        <strain evidence="2">201800277</strain>
    </source>
</reference>
<proteinExistence type="predicted"/>
<dbReference type="Proteomes" id="UP000297891">
    <property type="component" value="Unassembled WGS sequence"/>
</dbReference>
<name>A0A2M9Y1Y6_9LEPT</name>
<feature type="region of interest" description="Disordered" evidence="1">
    <location>
        <begin position="184"/>
        <end position="208"/>
    </location>
</feature>
<dbReference type="OrthoDB" id="334958at2"/>
<sequence length="476" mass="54150">MIPSKVVFVFAVAFSFCTSPKFAVGVEVGVLGYELFFKELNQKESEPVLWDLEINRMGQNFQNHSYLNRVSDKSMFVGLKDKNKKDKIVWDLEIKLTTGKETGLRPFYLGKNHYLGYETSKFLLGLGRREHLFRPKSFQTSYDGGEGLFIEFFPKPNLGLQFFLWDQYSGSLLFEKDRFHSLLPNPSISQENTETPLGREPNEGRRSHHRRHSFGLIYGEFFVLRLGLQYLELGNLGRHTKDSPRETKGSGADGDSLLNGNLGFGLDLEIFDLQFDFLWAKGNDRTNSKVAAKPGSIPISGEAVQMGMELRLGDFLVRSSHFLSDREERNEKNQIIKDGYVSLGTHPAQTPYLSQIFRIFPSAAVTESGYEKNFGLKEGRSFGYLSELVLQFTYDQFVAKMVGSYFLPYQFAGPADGRISFQKRDFEVFFIGEGLFELSLKEDSSFELGIGFSQLFLPESIGIKSNFGYCFGRIQI</sequence>
<gene>
    <name evidence="2" type="ORF">EHQ30_17910</name>
</gene>
<organism evidence="2 3">
    <name type="scientific">Leptospira brenneri</name>
    <dbReference type="NCBI Taxonomy" id="2023182"/>
    <lineage>
        <taxon>Bacteria</taxon>
        <taxon>Pseudomonadati</taxon>
        <taxon>Spirochaetota</taxon>
        <taxon>Spirochaetia</taxon>
        <taxon>Leptospirales</taxon>
        <taxon>Leptospiraceae</taxon>
        <taxon>Leptospira</taxon>
    </lineage>
</organism>
<evidence type="ECO:0000256" key="1">
    <source>
        <dbReference type="SAM" id="MobiDB-lite"/>
    </source>
</evidence>
<dbReference type="NCBIfam" id="NF047476">
    <property type="entry name" value="LA_2168_fam"/>
    <property type="match status" value="1"/>
</dbReference>
<dbReference type="EMBL" id="RQFP01000014">
    <property type="protein sequence ID" value="TGK92185.1"/>
    <property type="molecule type" value="Genomic_DNA"/>
</dbReference>
<protein>
    <submittedName>
        <fullName evidence="2">Uncharacterized protein</fullName>
    </submittedName>
</protein>
<feature type="compositionally biased region" description="Polar residues" evidence="1">
    <location>
        <begin position="184"/>
        <end position="195"/>
    </location>
</feature>
<accession>A0A2M9Y1Y6</accession>
<evidence type="ECO:0000313" key="3">
    <source>
        <dbReference type="Proteomes" id="UP000297891"/>
    </source>
</evidence>